<dbReference type="EMBL" id="CP059833">
    <property type="protein sequence ID" value="QMV86053.1"/>
    <property type="molecule type" value="Genomic_DNA"/>
</dbReference>
<keyword evidence="2" id="KW-1185">Reference proteome</keyword>
<sequence length="78" mass="9010">MQLLADAWLLDLTPFLQLHSPGFLPGFGNLVSVTTLRAREYHYAKHGKNSFYHLETINLLFPEFRFSWTETKVASTPK</sequence>
<proteinExistence type="predicted"/>
<evidence type="ECO:0000313" key="2">
    <source>
        <dbReference type="Proteomes" id="UP000515570"/>
    </source>
</evidence>
<dbReference type="RefSeq" id="WP_182386868.1">
    <property type="nucleotide sequence ID" value="NZ_CP059833.1"/>
</dbReference>
<dbReference type="AlphaFoldDB" id="A0A7G5FHG2"/>
<dbReference type="Proteomes" id="UP000515570">
    <property type="component" value="Chromosome"/>
</dbReference>
<reference evidence="1 2" key="1">
    <citation type="submission" date="2020-07" db="EMBL/GenBank/DDBJ databases">
        <title>non toxigenic Corynebacterium sp. nov from a clinical source.</title>
        <authorList>
            <person name="Bernier A.-M."/>
            <person name="Bernard K."/>
        </authorList>
    </citation>
    <scope>NUCLEOTIDE SEQUENCE [LARGE SCALE GENOMIC DNA]</scope>
    <source>
        <strain evidence="2">NML 93-0612</strain>
    </source>
</reference>
<organism evidence="1 2">
    <name type="scientific">Corynebacterium hindlerae</name>
    <dbReference type="NCBI Taxonomy" id="699041"/>
    <lineage>
        <taxon>Bacteria</taxon>
        <taxon>Bacillati</taxon>
        <taxon>Actinomycetota</taxon>
        <taxon>Actinomycetes</taxon>
        <taxon>Mycobacteriales</taxon>
        <taxon>Corynebacteriaceae</taxon>
        <taxon>Corynebacterium</taxon>
    </lineage>
</organism>
<gene>
    <name evidence="1" type="ORF">HW450_04870</name>
</gene>
<name>A0A7G5FHG2_9CORY</name>
<protein>
    <submittedName>
        <fullName evidence="1">Uncharacterized protein</fullName>
    </submittedName>
</protein>
<accession>A0A7G5FHG2</accession>
<evidence type="ECO:0000313" key="1">
    <source>
        <dbReference type="EMBL" id="QMV86053.1"/>
    </source>
</evidence>